<dbReference type="AlphaFoldDB" id="A0AAW8SXZ7"/>
<dbReference type="PANTHER" id="PTHR46558">
    <property type="entry name" value="TRACRIPTIONAL REGULATORY PROTEIN-RELATED-RELATED"/>
    <property type="match status" value="1"/>
</dbReference>
<dbReference type="RefSeq" id="WP_010743756.1">
    <property type="nucleotide sequence ID" value="NZ_BAAAXM010000014.1"/>
</dbReference>
<dbReference type="Pfam" id="PF01381">
    <property type="entry name" value="HTH_3"/>
    <property type="match status" value="1"/>
</dbReference>
<evidence type="ECO:0000259" key="2">
    <source>
        <dbReference type="PROSITE" id="PS50943"/>
    </source>
</evidence>
<dbReference type="InterPro" id="IPR001387">
    <property type="entry name" value="Cro/C1-type_HTH"/>
</dbReference>
<gene>
    <name evidence="3" type="ORF">P7D78_10135</name>
</gene>
<dbReference type="SUPFAM" id="SSF47413">
    <property type="entry name" value="lambda repressor-like DNA-binding domains"/>
    <property type="match status" value="1"/>
</dbReference>
<dbReference type="PANTHER" id="PTHR46558:SF11">
    <property type="entry name" value="HTH-TYPE TRANSCRIPTIONAL REGULATOR XRE"/>
    <property type="match status" value="1"/>
</dbReference>
<dbReference type="Proteomes" id="UP001249240">
    <property type="component" value="Unassembled WGS sequence"/>
</dbReference>
<sequence length="196" mass="22284">MVEIGTTIKELRQAKRMSQKELAEHLHVTPQAVSKWELGKSYPDLDTLLQLSDFFHISTDKLLGNASPSFLEALFSKKGNRTMKKNAPESKPEYPKGPVPKAIKVENAANYLMITFDNGETRYLRSHYLDDYLDAYSLKKGRGKRRLLIGGGPATMWLGTEIEILDDGTVLLFGKDRYSPQELWYESRSRAIDLSE</sequence>
<organism evidence="3 4">
    <name type="scientific">Enterococcus raffinosus</name>
    <dbReference type="NCBI Taxonomy" id="71452"/>
    <lineage>
        <taxon>Bacteria</taxon>
        <taxon>Bacillati</taxon>
        <taxon>Bacillota</taxon>
        <taxon>Bacilli</taxon>
        <taxon>Lactobacillales</taxon>
        <taxon>Enterococcaceae</taxon>
        <taxon>Enterococcus</taxon>
    </lineage>
</organism>
<feature type="domain" description="HTH cro/C1-type" evidence="2">
    <location>
        <begin position="8"/>
        <end position="62"/>
    </location>
</feature>
<evidence type="ECO:0000313" key="3">
    <source>
        <dbReference type="EMBL" id="MDT2538487.1"/>
    </source>
</evidence>
<evidence type="ECO:0000256" key="1">
    <source>
        <dbReference type="ARBA" id="ARBA00023125"/>
    </source>
</evidence>
<dbReference type="EMBL" id="JARPXM010000008">
    <property type="protein sequence ID" value="MDT2538487.1"/>
    <property type="molecule type" value="Genomic_DNA"/>
</dbReference>
<keyword evidence="1" id="KW-0238">DNA-binding</keyword>
<name>A0AAW8SXZ7_9ENTE</name>
<protein>
    <submittedName>
        <fullName evidence="3">Helix-turn-helix transcriptional regulator</fullName>
    </submittedName>
</protein>
<dbReference type="InterPro" id="IPR010982">
    <property type="entry name" value="Lambda_DNA-bd_dom_sf"/>
</dbReference>
<dbReference type="CDD" id="cd00093">
    <property type="entry name" value="HTH_XRE"/>
    <property type="match status" value="1"/>
</dbReference>
<dbReference type="Gene3D" id="1.10.260.40">
    <property type="entry name" value="lambda repressor-like DNA-binding domains"/>
    <property type="match status" value="1"/>
</dbReference>
<evidence type="ECO:0000313" key="4">
    <source>
        <dbReference type="Proteomes" id="UP001249240"/>
    </source>
</evidence>
<dbReference type="SMART" id="SM00530">
    <property type="entry name" value="HTH_XRE"/>
    <property type="match status" value="1"/>
</dbReference>
<dbReference type="GO" id="GO:0003677">
    <property type="term" value="F:DNA binding"/>
    <property type="evidence" value="ECO:0007669"/>
    <property type="project" value="UniProtKB-KW"/>
</dbReference>
<dbReference type="PROSITE" id="PS50943">
    <property type="entry name" value="HTH_CROC1"/>
    <property type="match status" value="1"/>
</dbReference>
<reference evidence="3" key="1">
    <citation type="submission" date="2023-03" db="EMBL/GenBank/DDBJ databases">
        <authorList>
            <person name="Shen W."/>
            <person name="Cai J."/>
        </authorList>
    </citation>
    <scope>NUCLEOTIDE SEQUENCE</scope>
    <source>
        <strain evidence="3">B646-2</strain>
    </source>
</reference>
<proteinExistence type="predicted"/>
<accession>A0AAW8SXZ7</accession>
<comment type="caution">
    <text evidence="3">The sequence shown here is derived from an EMBL/GenBank/DDBJ whole genome shotgun (WGS) entry which is preliminary data.</text>
</comment>